<dbReference type="InterPro" id="IPR013762">
    <property type="entry name" value="Integrase-like_cat_sf"/>
</dbReference>
<sequence length="375" mass="43411">MIKMGTKYKRGKDGYFRTKAWDGTYNTDGTKHRQNLQTTKSSKELERIVQEFKAKVENRQNIRKTDITFREYAKKWKEVYKHSKEGNTKAMYSNIIDKHFILLDGVKVSDIGRIHLQLLLNNANGKPRTQEQIYMAFKQVLGSAMADKIYPPVLYEEIFASIQKPKYKAPDKRPLTESEKKAVFAAEYKYDRDQVYTYLIYGCGMRREETLALTVFDFNFKNNTITVNKAFEFATGNGQPTLKGTKSDNGDRTLPIPTKILHIVKNFVESARARGKTYIFTMQGGEPMSKSSYDKMWVRIRKALQEQSEEQITGLTSHVFRHNYCTNLCYQIPKISIKRIAQLLGDSEKMVIEVYNHIIMEKEDADGAVNDAMNF</sequence>
<dbReference type="PROSITE" id="PS51900">
    <property type="entry name" value="CB"/>
    <property type="match status" value="1"/>
</dbReference>
<dbReference type="InterPro" id="IPR010998">
    <property type="entry name" value="Integrase_recombinase_N"/>
</dbReference>
<dbReference type="PANTHER" id="PTHR30349">
    <property type="entry name" value="PHAGE INTEGRASE-RELATED"/>
    <property type="match status" value="1"/>
</dbReference>
<dbReference type="GO" id="GO:0015074">
    <property type="term" value="P:DNA integration"/>
    <property type="evidence" value="ECO:0007669"/>
    <property type="project" value="UniProtKB-KW"/>
</dbReference>
<keyword evidence="3" id="KW-0229">DNA integration</keyword>
<gene>
    <name evidence="9" type="ORF">DXC31_06560</name>
</gene>
<comment type="caution">
    <text evidence="9">The sequence shown here is derived from an EMBL/GenBank/DDBJ whole genome shotgun (WGS) entry which is preliminary data.</text>
</comment>
<feature type="domain" description="Core-binding (CB)" evidence="8">
    <location>
        <begin position="67"/>
        <end position="145"/>
    </location>
</feature>
<dbReference type="CDD" id="cd01189">
    <property type="entry name" value="INT_ICEBs1_C_like"/>
    <property type="match status" value="1"/>
</dbReference>
<dbReference type="Gene3D" id="1.10.150.130">
    <property type="match status" value="1"/>
</dbReference>
<dbReference type="SUPFAM" id="SSF56349">
    <property type="entry name" value="DNA breaking-rejoining enzymes"/>
    <property type="match status" value="1"/>
</dbReference>
<evidence type="ECO:0000256" key="6">
    <source>
        <dbReference type="PROSITE-ProRule" id="PRU01248"/>
    </source>
</evidence>
<dbReference type="InterPro" id="IPR044068">
    <property type="entry name" value="CB"/>
</dbReference>
<proteinExistence type="inferred from homology"/>
<organism evidence="9 10">
    <name type="scientific">Mediterraneibacter gnavus</name>
    <name type="common">Ruminococcus gnavus</name>
    <dbReference type="NCBI Taxonomy" id="33038"/>
    <lineage>
        <taxon>Bacteria</taxon>
        <taxon>Bacillati</taxon>
        <taxon>Bacillota</taxon>
        <taxon>Clostridia</taxon>
        <taxon>Lachnospirales</taxon>
        <taxon>Lachnospiraceae</taxon>
        <taxon>Mediterraneibacter</taxon>
    </lineage>
</organism>
<evidence type="ECO:0000259" key="8">
    <source>
        <dbReference type="PROSITE" id="PS51900"/>
    </source>
</evidence>
<feature type="domain" description="Tyr recombinase" evidence="7">
    <location>
        <begin position="170"/>
        <end position="370"/>
    </location>
</feature>
<dbReference type="AlphaFoldDB" id="A0A3E4V887"/>
<dbReference type="InterPro" id="IPR002104">
    <property type="entry name" value="Integrase_catalytic"/>
</dbReference>
<evidence type="ECO:0000313" key="10">
    <source>
        <dbReference type="Proteomes" id="UP000260808"/>
    </source>
</evidence>
<keyword evidence="5" id="KW-0233">DNA recombination</keyword>
<evidence type="ECO:0000256" key="4">
    <source>
        <dbReference type="ARBA" id="ARBA00023125"/>
    </source>
</evidence>
<dbReference type="Gene3D" id="1.10.443.10">
    <property type="entry name" value="Intergrase catalytic core"/>
    <property type="match status" value="1"/>
</dbReference>
<dbReference type="PROSITE" id="PS51898">
    <property type="entry name" value="TYR_RECOMBINASE"/>
    <property type="match status" value="1"/>
</dbReference>
<keyword evidence="4 6" id="KW-0238">DNA-binding</keyword>
<evidence type="ECO:0000313" key="9">
    <source>
        <dbReference type="EMBL" id="RGM23611.1"/>
    </source>
</evidence>
<dbReference type="EMBL" id="QSSX01000012">
    <property type="protein sequence ID" value="RGM23611.1"/>
    <property type="molecule type" value="Genomic_DNA"/>
</dbReference>
<accession>A0A3E4V887</accession>
<reference evidence="9 10" key="1">
    <citation type="submission" date="2018-08" db="EMBL/GenBank/DDBJ databases">
        <title>A genome reference for cultivated species of the human gut microbiota.</title>
        <authorList>
            <person name="Zou Y."/>
            <person name="Xue W."/>
            <person name="Luo G."/>
        </authorList>
    </citation>
    <scope>NUCLEOTIDE SEQUENCE [LARGE SCALE GENOMIC DNA]</scope>
    <source>
        <strain evidence="9 10">TF01-20-2</strain>
    </source>
</reference>
<evidence type="ECO:0000259" key="7">
    <source>
        <dbReference type="PROSITE" id="PS51898"/>
    </source>
</evidence>
<dbReference type="InterPro" id="IPR011010">
    <property type="entry name" value="DNA_brk_join_enz"/>
</dbReference>
<dbReference type="GO" id="GO:0003677">
    <property type="term" value="F:DNA binding"/>
    <property type="evidence" value="ECO:0007669"/>
    <property type="project" value="UniProtKB-UniRule"/>
</dbReference>
<comment type="function">
    <text evidence="1">Site-specific tyrosine recombinase, which acts by catalyzing the cutting and rejoining of the recombining DNA molecules.</text>
</comment>
<name>A0A3E4V887_MEDGN</name>
<dbReference type="InterPro" id="IPR050090">
    <property type="entry name" value="Tyrosine_recombinase_XerCD"/>
</dbReference>
<dbReference type="PANTHER" id="PTHR30349:SF64">
    <property type="entry name" value="PROPHAGE INTEGRASE INTD-RELATED"/>
    <property type="match status" value="1"/>
</dbReference>
<dbReference type="InterPro" id="IPR004107">
    <property type="entry name" value="Integrase_SAM-like_N"/>
</dbReference>
<protein>
    <submittedName>
        <fullName evidence="9">Site-specific integrase</fullName>
    </submittedName>
</protein>
<evidence type="ECO:0000256" key="3">
    <source>
        <dbReference type="ARBA" id="ARBA00022908"/>
    </source>
</evidence>
<comment type="similarity">
    <text evidence="2">Belongs to the 'phage' integrase family.</text>
</comment>
<dbReference type="Pfam" id="PF00589">
    <property type="entry name" value="Phage_integrase"/>
    <property type="match status" value="1"/>
</dbReference>
<evidence type="ECO:0000256" key="1">
    <source>
        <dbReference type="ARBA" id="ARBA00003283"/>
    </source>
</evidence>
<evidence type="ECO:0000256" key="2">
    <source>
        <dbReference type="ARBA" id="ARBA00008857"/>
    </source>
</evidence>
<evidence type="ECO:0000256" key="5">
    <source>
        <dbReference type="ARBA" id="ARBA00023172"/>
    </source>
</evidence>
<dbReference type="Proteomes" id="UP000260808">
    <property type="component" value="Unassembled WGS sequence"/>
</dbReference>
<dbReference type="GO" id="GO:0006310">
    <property type="term" value="P:DNA recombination"/>
    <property type="evidence" value="ECO:0007669"/>
    <property type="project" value="UniProtKB-KW"/>
</dbReference>
<dbReference type="Pfam" id="PF14659">
    <property type="entry name" value="Phage_int_SAM_3"/>
    <property type="match status" value="1"/>
</dbReference>